<accession>A0A1X7KEF7</accession>
<dbReference type="InterPro" id="IPR018736">
    <property type="entry name" value="DUF2279_periplasmic_lipo"/>
</dbReference>
<dbReference type="AlphaFoldDB" id="A0A1X7KEF7"/>
<dbReference type="OrthoDB" id="9803535at2"/>
<evidence type="ECO:0000313" key="2">
    <source>
        <dbReference type="Proteomes" id="UP000193804"/>
    </source>
</evidence>
<reference evidence="2" key="1">
    <citation type="submission" date="2017-04" db="EMBL/GenBank/DDBJ databases">
        <authorList>
            <person name="Varghese N."/>
            <person name="Submissions S."/>
        </authorList>
    </citation>
    <scope>NUCLEOTIDE SEQUENCE [LARGE SCALE GENOMIC DNA]</scope>
    <source>
        <strain evidence="2">DSM 4125</strain>
    </source>
</reference>
<protein>
    <submittedName>
        <fullName evidence="1">Predicted lipoprotein</fullName>
    </submittedName>
</protein>
<gene>
    <name evidence="1" type="ORF">SAMN05661096_02583</name>
</gene>
<keyword evidence="1" id="KW-0449">Lipoprotein</keyword>
<dbReference type="RefSeq" id="WP_085517753.1">
    <property type="nucleotide sequence ID" value="NZ_FXAW01000005.1"/>
</dbReference>
<dbReference type="EMBL" id="FXAW01000005">
    <property type="protein sequence ID" value="SMG38898.1"/>
    <property type="molecule type" value="Genomic_DNA"/>
</dbReference>
<dbReference type="Proteomes" id="UP000193804">
    <property type="component" value="Unassembled WGS sequence"/>
</dbReference>
<keyword evidence="2" id="KW-1185">Reference proteome</keyword>
<name>A0A1X7KEF7_9BACT</name>
<dbReference type="Pfam" id="PF10043">
    <property type="entry name" value="DUF2279"/>
    <property type="match status" value="1"/>
</dbReference>
<organism evidence="1 2">
    <name type="scientific">Marivirga sericea</name>
    <dbReference type="NCBI Taxonomy" id="1028"/>
    <lineage>
        <taxon>Bacteria</taxon>
        <taxon>Pseudomonadati</taxon>
        <taxon>Bacteroidota</taxon>
        <taxon>Cytophagia</taxon>
        <taxon>Cytophagales</taxon>
        <taxon>Marivirgaceae</taxon>
        <taxon>Marivirga</taxon>
    </lineage>
</organism>
<sequence length="292" mass="33550">MRIFIKAFIVIILFQSSAFTQIKTDSIDKKQLKNIIIAESVLYTAGMVGLGFLWYKDSNSQSFKFFNDNQQWLQMDKVGHVYTSYHLADLNYQLLKTSGMDPNKAMLYGSIGATIMMLPIEIFDGFSASYGASWGDALANTVGAFLPYQQFLFDQNYIYPKFSFSQSSYSRLRPNTLGNNYIEQLIKDYNGQTYWLSTDLNIFSPNNKFPPWLQFSMGYSGNEMVYGTPKDNLSNGYKANRQWLLSLDLNLSKIEVEQQWLKIILKVINTVKIPFPAVEWDGKAVVLHPLYF</sequence>
<proteinExistence type="predicted"/>
<dbReference type="STRING" id="1028.SAMN05661096_02583"/>
<evidence type="ECO:0000313" key="1">
    <source>
        <dbReference type="EMBL" id="SMG38898.1"/>
    </source>
</evidence>